<dbReference type="InterPro" id="IPR036895">
    <property type="entry name" value="Uracil-DNA_glycosylase-like_sf"/>
</dbReference>
<accession>A0AAW7Z7M8</accession>
<dbReference type="CDD" id="cd10033">
    <property type="entry name" value="UDG_like"/>
    <property type="match status" value="1"/>
</dbReference>
<reference evidence="2 4" key="1">
    <citation type="submission" date="2015-12" db="EMBL/GenBank/DDBJ databases">
        <title>Intraspecies pangenome expansion in the marine bacterium Alteromonas.</title>
        <authorList>
            <person name="Lopez-Perez M."/>
            <person name="Rodriguez-Valera F."/>
        </authorList>
    </citation>
    <scope>NUCLEOTIDE SEQUENCE [LARGE SCALE GENOMIC DNA]</scope>
    <source>
        <strain evidence="2 4">LMG 21861</strain>
    </source>
</reference>
<dbReference type="SUPFAM" id="SSF52141">
    <property type="entry name" value="Uracil-DNA glycosylase-like"/>
    <property type="match status" value="1"/>
</dbReference>
<reference evidence="3" key="2">
    <citation type="submission" date="2023-07" db="EMBL/GenBank/DDBJ databases">
        <title>Genome content predicts the carbon catabolic preferences of heterotrophic bacteria.</title>
        <authorList>
            <person name="Gralka M."/>
        </authorList>
    </citation>
    <scope>NUCLEOTIDE SEQUENCE</scope>
    <source>
        <strain evidence="3">F2M12</strain>
    </source>
</reference>
<feature type="domain" description="Uracil-DNA glycosylase-like" evidence="1">
    <location>
        <begin position="32"/>
        <end position="184"/>
    </location>
</feature>
<dbReference type="InterPro" id="IPR047124">
    <property type="entry name" value="HI_0220.2"/>
</dbReference>
<keyword evidence="4" id="KW-1185">Reference proteome</keyword>
<evidence type="ECO:0000313" key="5">
    <source>
        <dbReference type="Proteomes" id="UP001170717"/>
    </source>
</evidence>
<dbReference type="PANTHER" id="PTHR42160">
    <property type="entry name" value="URACIL-DNA GLYCOSYLASE SUPERFAMILY PROTEIN"/>
    <property type="match status" value="1"/>
</dbReference>
<dbReference type="RefSeq" id="WP_057789419.1">
    <property type="nucleotide sequence ID" value="NZ_CAXIBE010000032.1"/>
</dbReference>
<dbReference type="Pfam" id="PF03167">
    <property type="entry name" value="UDG"/>
    <property type="match status" value="1"/>
</dbReference>
<evidence type="ECO:0000259" key="1">
    <source>
        <dbReference type="SMART" id="SM00986"/>
    </source>
</evidence>
<sequence>MTNSAIIFDNLVKEAKQCSLCIEHLPYGVNPIFSIGPQAKVVLIGQAPGLIAHQNTKAFSDKSGERLRQWLKIDTTTFYDESKLAIMPMGFCFPGYKNGADAPPRKECAPTWHNRMLDAIRPELILLVGRYAQQYYLPEYRTLTDAIKNNRDERFAVLPHPSGRNNRWLAQHPWFETEYLPHVVERLTPRLK</sequence>
<name>A0AAW7Z7M8_9ALTE</name>
<dbReference type="EMBL" id="CP013926">
    <property type="protein sequence ID" value="AMJ75664.1"/>
    <property type="molecule type" value="Genomic_DNA"/>
</dbReference>
<dbReference type="KEGG" id="asq:AVL57_17880"/>
<evidence type="ECO:0000313" key="3">
    <source>
        <dbReference type="EMBL" id="MDO6578723.1"/>
    </source>
</evidence>
<dbReference type="Proteomes" id="UP001170717">
    <property type="component" value="Unassembled WGS sequence"/>
</dbReference>
<dbReference type="AlphaFoldDB" id="A0AAW7Z7M8"/>
<dbReference type="InterPro" id="IPR005122">
    <property type="entry name" value="Uracil-DNA_glycosylase-like"/>
</dbReference>
<gene>
    <name evidence="2" type="ORF">AVL57_17880</name>
    <name evidence="3" type="ORF">Q4527_15065</name>
</gene>
<organism evidence="3 5">
    <name type="scientific">Alteromonas stellipolaris</name>
    <dbReference type="NCBI Taxonomy" id="233316"/>
    <lineage>
        <taxon>Bacteria</taxon>
        <taxon>Pseudomonadati</taxon>
        <taxon>Pseudomonadota</taxon>
        <taxon>Gammaproteobacteria</taxon>
        <taxon>Alteromonadales</taxon>
        <taxon>Alteromonadaceae</taxon>
        <taxon>Alteromonas/Salinimonas group</taxon>
        <taxon>Alteromonas</taxon>
    </lineage>
</organism>
<proteinExistence type="predicted"/>
<dbReference type="Proteomes" id="UP000056750">
    <property type="component" value="Chromosome"/>
</dbReference>
<dbReference type="EMBL" id="JAUOQI010000011">
    <property type="protein sequence ID" value="MDO6578723.1"/>
    <property type="molecule type" value="Genomic_DNA"/>
</dbReference>
<protein>
    <submittedName>
        <fullName evidence="2">IclR family transcriptional regulator</fullName>
    </submittedName>
    <submittedName>
        <fullName evidence="3">Uracil-DNA glycosylase family protein</fullName>
    </submittedName>
</protein>
<dbReference type="SMART" id="SM00986">
    <property type="entry name" value="UDG"/>
    <property type="match status" value="1"/>
</dbReference>
<dbReference type="SMART" id="SM00987">
    <property type="entry name" value="UreE_C"/>
    <property type="match status" value="1"/>
</dbReference>
<evidence type="ECO:0000313" key="2">
    <source>
        <dbReference type="EMBL" id="AMJ75664.1"/>
    </source>
</evidence>
<evidence type="ECO:0000313" key="4">
    <source>
        <dbReference type="Proteomes" id="UP000056750"/>
    </source>
</evidence>
<dbReference type="PANTHER" id="PTHR42160:SF1">
    <property type="entry name" value="URACIL-DNA GLYCOSYLASE SUPERFAMILY PROTEIN"/>
    <property type="match status" value="1"/>
</dbReference>
<dbReference type="Gene3D" id="3.40.470.10">
    <property type="entry name" value="Uracil-DNA glycosylase-like domain"/>
    <property type="match status" value="1"/>
</dbReference>